<evidence type="ECO:0000313" key="2">
    <source>
        <dbReference type="Proteomes" id="UP000070449"/>
    </source>
</evidence>
<evidence type="ECO:0000313" key="1">
    <source>
        <dbReference type="EMBL" id="KXK09910.1"/>
    </source>
</evidence>
<dbReference type="EMBL" id="JYPD01000011">
    <property type="protein sequence ID" value="KXK09910.1"/>
    <property type="molecule type" value="Genomic_DNA"/>
</dbReference>
<dbReference type="STRING" id="1617427.UZ20_WS6002000219"/>
<accession>A0A136KKJ1</accession>
<dbReference type="AlphaFoldDB" id="A0A136KKJ1"/>
<organism evidence="1 2">
    <name type="scientific">candidate division WS6 bacterium OLB21</name>
    <dbReference type="NCBI Taxonomy" id="1617427"/>
    <lineage>
        <taxon>Bacteria</taxon>
        <taxon>Candidatus Dojkabacteria</taxon>
    </lineage>
</organism>
<name>A0A136KKJ1_9BACT</name>
<reference evidence="1 2" key="1">
    <citation type="submission" date="2015-02" db="EMBL/GenBank/DDBJ databases">
        <title>Improved understanding of the partial-nitritation anammox process through 23 genomes representing the majority of the microbial community.</title>
        <authorList>
            <person name="Speth D.R."/>
            <person name="In T Zandt M."/>
            <person name="Guerrero Cruz S."/>
            <person name="Jetten M.S."/>
            <person name="Dutilh B.E."/>
        </authorList>
    </citation>
    <scope>NUCLEOTIDE SEQUENCE [LARGE SCALE GENOMIC DNA]</scope>
    <source>
        <strain evidence="1">OLB21</strain>
    </source>
</reference>
<gene>
    <name evidence="1" type="ORF">UZ20_WS6002000219</name>
</gene>
<proteinExistence type="predicted"/>
<protein>
    <submittedName>
        <fullName evidence="1">Uncharacterized protein</fullName>
    </submittedName>
</protein>
<dbReference type="Proteomes" id="UP000070449">
    <property type="component" value="Unassembled WGS sequence"/>
</dbReference>
<comment type="caution">
    <text evidence="1">The sequence shown here is derived from an EMBL/GenBank/DDBJ whole genome shotgun (WGS) entry which is preliminary data.</text>
</comment>
<sequence>MDDQYYLISREIIFPQFPGSHRETFEDLRELSTSGIGAFGSNFNRNLVMPEGSYDDPEVSAFLDDYFRDPFFHATLFRLDSYRPEEWDMEFSGLYCEPKYKASGGINTEWSAVRYQVITNSLDGIFKYPRGHYSYDSLKHTREIYGQPFNLSDTNDSDTQPVIILPKLLQCKKELVTLRLPVINPLVLKVDPRRDLRDLTSLIISMREGEPNIDDMYAQLISTEYTIPTFFEGPPRPPFREYPVTPGFWN</sequence>